<dbReference type="EMBL" id="CP118605">
    <property type="protein sequence ID" value="WGL16423.1"/>
    <property type="molecule type" value="Genomic_DNA"/>
</dbReference>
<keyword evidence="2" id="KW-0449">Lipoprotein</keyword>
<name>A0ABY8NCA1_9GAMM</name>
<feature type="coiled-coil region" evidence="1">
    <location>
        <begin position="126"/>
        <end position="157"/>
    </location>
</feature>
<dbReference type="Pfam" id="PF19795">
    <property type="entry name" value="DUF6279"/>
    <property type="match status" value="1"/>
</dbReference>
<dbReference type="PIRSF" id="PIRSF028200">
    <property type="entry name" value="UCP028200"/>
    <property type="match status" value="1"/>
</dbReference>
<keyword evidence="3" id="KW-1185">Reference proteome</keyword>
<evidence type="ECO:0000256" key="1">
    <source>
        <dbReference type="SAM" id="Coils"/>
    </source>
</evidence>
<organism evidence="2 3">
    <name type="scientific">Microbulbifer bruguierae</name>
    <dbReference type="NCBI Taxonomy" id="3029061"/>
    <lineage>
        <taxon>Bacteria</taxon>
        <taxon>Pseudomonadati</taxon>
        <taxon>Pseudomonadota</taxon>
        <taxon>Gammaproteobacteria</taxon>
        <taxon>Cellvibrionales</taxon>
        <taxon>Microbulbiferaceae</taxon>
        <taxon>Microbulbifer</taxon>
    </lineage>
</organism>
<protein>
    <submittedName>
        <fullName evidence="2">DUF6279 family lipoprotein</fullName>
    </submittedName>
</protein>
<sequence>MTTAILHQPALRTASILLSLILLLGGCSSVRLVYDHLDWWMDRTLNKYLDLKGAQKDLLSQRVDEFHRWHRQTQLPRYADQFEQLAAQVDNPDNSPEHLKEVEQQVNGFVQASLGMLVDLLLPILIQLDDKQIDQLAENAREEREESLEKWEKSQRKREKEIRKQAERWLGDLTPAQDAMIDHQVATTAFDPKRRDAQRTLWTDAFIQTLRNKPAGYEKQLREMLTNPQTLWPDDYRQMQEQLRDQARTLAGEILESSTPAQREHLKTTLREYAADFRILAAEPH</sequence>
<evidence type="ECO:0000313" key="3">
    <source>
        <dbReference type="Proteomes" id="UP001236500"/>
    </source>
</evidence>
<evidence type="ECO:0000313" key="2">
    <source>
        <dbReference type="EMBL" id="WGL16423.1"/>
    </source>
</evidence>
<dbReference type="RefSeq" id="WP_280320137.1">
    <property type="nucleotide sequence ID" value="NZ_CP118605.1"/>
</dbReference>
<gene>
    <name evidence="2" type="ORF">PVT68_16860</name>
</gene>
<proteinExistence type="predicted"/>
<reference evidence="2 3" key="1">
    <citation type="submission" date="2023-02" db="EMBL/GenBank/DDBJ databases">
        <title>Description and genomic characterization of Microbulbifer bruguierae sp. nov., isolated from the sediment of mangrove plant Bruguiera sexangula.</title>
        <authorList>
            <person name="Long M."/>
        </authorList>
    </citation>
    <scope>NUCLEOTIDE SEQUENCE [LARGE SCALE GENOMIC DNA]</scope>
    <source>
        <strain evidence="2 3">H12</strain>
    </source>
</reference>
<dbReference type="InterPro" id="IPR016875">
    <property type="entry name" value="UCP028200"/>
</dbReference>
<keyword evidence="1" id="KW-0175">Coiled coil</keyword>
<accession>A0ABY8NCA1</accession>
<dbReference type="Proteomes" id="UP001236500">
    <property type="component" value="Chromosome"/>
</dbReference>